<accession>A0A8J7IX01</accession>
<evidence type="ECO:0000313" key="3">
    <source>
        <dbReference type="Proteomes" id="UP000640583"/>
    </source>
</evidence>
<dbReference type="CDD" id="cd06532">
    <property type="entry name" value="Glyco_transf_25"/>
    <property type="match status" value="1"/>
</dbReference>
<evidence type="ECO:0000259" key="1">
    <source>
        <dbReference type="Pfam" id="PF01755"/>
    </source>
</evidence>
<proteinExistence type="predicted"/>
<dbReference type="Proteomes" id="UP000640583">
    <property type="component" value="Unassembled WGS sequence"/>
</dbReference>
<name>A0A8J7IX01_9RHOB</name>
<reference evidence="2" key="1">
    <citation type="submission" date="2020-10" db="EMBL/GenBank/DDBJ databases">
        <title>Paenihalocynthiibacter styelae gen. nov., sp. nov., isolated from stalked sea squirt Styela clava.</title>
        <authorList>
            <person name="Kim Y.-O."/>
            <person name="Yoon J.-H."/>
        </authorList>
    </citation>
    <scope>NUCLEOTIDE SEQUENCE</scope>
    <source>
        <strain evidence="2">MYP1-1</strain>
    </source>
</reference>
<dbReference type="AlphaFoldDB" id="A0A8J7IX01"/>
<feature type="domain" description="Glycosyl transferase family 25" evidence="1">
    <location>
        <begin position="9"/>
        <end position="119"/>
    </location>
</feature>
<dbReference type="Pfam" id="PF01755">
    <property type="entry name" value="Glyco_transf_25"/>
    <property type="match status" value="1"/>
</dbReference>
<organism evidence="2 3">
    <name type="scientific">Halocynthiibacter styelae</name>
    <dbReference type="NCBI Taxonomy" id="2761955"/>
    <lineage>
        <taxon>Bacteria</taxon>
        <taxon>Pseudomonadati</taxon>
        <taxon>Pseudomonadota</taxon>
        <taxon>Alphaproteobacteria</taxon>
        <taxon>Rhodobacterales</taxon>
        <taxon>Paracoccaceae</taxon>
        <taxon>Halocynthiibacter</taxon>
    </lineage>
</organism>
<gene>
    <name evidence="2" type="ORF">H1D41_09480</name>
</gene>
<sequence length="247" mass="27274">MTTQPFVQLINLDRDTERLRQSEDALSAIGLKFDRLSAVIGTDVTDNHPAESLKLLGRALYPGELGCYASHLRAIDLFLETDAPYGIVLEDDAVPGLDAEQRLKDLVQSLDKLPEWDLINLGKPAKSLMTPVDSAYCDASLGLCHAHYPPVTTTAILWSRAGAIAFRRLHSEPVLPVDVAMQNWGSQTDRILAFENPVFAARDGESTIKSNKRKSGGSGLKGIISRIRRIATNKLRARKNFKLRRGK</sequence>
<dbReference type="RefSeq" id="WP_228848674.1">
    <property type="nucleotide sequence ID" value="NZ_JADCKQ010000006.1"/>
</dbReference>
<evidence type="ECO:0000313" key="2">
    <source>
        <dbReference type="EMBL" id="MBI1493864.1"/>
    </source>
</evidence>
<protein>
    <submittedName>
        <fullName evidence="2">Glycosyltransferase family 25 protein</fullName>
    </submittedName>
</protein>
<comment type="caution">
    <text evidence="2">The sequence shown here is derived from an EMBL/GenBank/DDBJ whole genome shotgun (WGS) entry which is preliminary data.</text>
</comment>
<dbReference type="InterPro" id="IPR002654">
    <property type="entry name" value="Glyco_trans_25"/>
</dbReference>
<keyword evidence="3" id="KW-1185">Reference proteome</keyword>
<dbReference type="EMBL" id="JADCKQ010000006">
    <property type="protein sequence ID" value="MBI1493864.1"/>
    <property type="molecule type" value="Genomic_DNA"/>
</dbReference>